<feature type="region of interest" description="Disordered" evidence="3">
    <location>
        <begin position="182"/>
        <end position="203"/>
    </location>
</feature>
<dbReference type="PROSITE" id="PS50915">
    <property type="entry name" value="CRYSTALLIN_BETA_GAMMA"/>
    <property type="match status" value="2"/>
</dbReference>
<accession>A0A5N0T3T9</accession>
<dbReference type="EMBL" id="VYXP01000012">
    <property type="protein sequence ID" value="KAA9129730.1"/>
    <property type="molecule type" value="Genomic_DNA"/>
</dbReference>
<name>A0A5N0T3T9_9GAMM</name>
<dbReference type="InterPro" id="IPR001064">
    <property type="entry name" value="Beta/gamma_crystallin"/>
</dbReference>
<dbReference type="SUPFAM" id="SSF49695">
    <property type="entry name" value="gamma-Crystallin-like"/>
    <property type="match status" value="1"/>
</dbReference>
<feature type="domain" description="Beta/gamma crystallin 'Greek key'" evidence="5">
    <location>
        <begin position="242"/>
        <end position="283"/>
    </location>
</feature>
<dbReference type="Gene3D" id="2.60.20.10">
    <property type="entry name" value="Crystallins"/>
    <property type="match status" value="1"/>
</dbReference>
<evidence type="ECO:0000256" key="2">
    <source>
        <dbReference type="ARBA" id="ARBA00022737"/>
    </source>
</evidence>
<dbReference type="AlphaFoldDB" id="A0A5N0T3T9"/>
<keyword evidence="2" id="KW-0677">Repeat</keyword>
<reference evidence="6 7" key="1">
    <citation type="submission" date="2019-09" db="EMBL/GenBank/DDBJ databases">
        <title>Wenzhouxiangella sp. Genome sequencing and assembly.</title>
        <authorList>
            <person name="Zhang R."/>
        </authorList>
    </citation>
    <scope>NUCLEOTIDE SEQUENCE [LARGE SCALE GENOMIC DNA]</scope>
    <source>
        <strain evidence="6 7">W260</strain>
    </source>
</reference>
<feature type="compositionally biased region" description="Low complexity" evidence="3">
    <location>
        <begin position="93"/>
        <end position="110"/>
    </location>
</feature>
<comment type="similarity">
    <text evidence="1">Belongs to the beta/gamma-crystallin family.</text>
</comment>
<feature type="domain" description="Beta/gamma crystallin 'Greek key'" evidence="5">
    <location>
        <begin position="199"/>
        <end position="240"/>
    </location>
</feature>
<dbReference type="InterPro" id="IPR011024">
    <property type="entry name" value="G_crystallin-like"/>
</dbReference>
<evidence type="ECO:0000256" key="1">
    <source>
        <dbReference type="ARBA" id="ARBA00009646"/>
    </source>
</evidence>
<keyword evidence="7" id="KW-1185">Reference proteome</keyword>
<evidence type="ECO:0000256" key="3">
    <source>
        <dbReference type="SAM" id="MobiDB-lite"/>
    </source>
</evidence>
<keyword evidence="4" id="KW-0732">Signal</keyword>
<feature type="region of interest" description="Disordered" evidence="3">
    <location>
        <begin position="87"/>
        <end position="112"/>
    </location>
</feature>
<evidence type="ECO:0000259" key="5">
    <source>
        <dbReference type="PROSITE" id="PS50915"/>
    </source>
</evidence>
<protein>
    <recommendedName>
        <fullName evidence="5">Beta/gamma crystallin 'Greek key' domain-containing protein</fullName>
    </recommendedName>
</protein>
<evidence type="ECO:0000313" key="6">
    <source>
        <dbReference type="EMBL" id="KAA9129730.1"/>
    </source>
</evidence>
<dbReference type="RefSeq" id="WP_150865300.1">
    <property type="nucleotide sequence ID" value="NZ_VYXP01000012.1"/>
</dbReference>
<proteinExistence type="inferred from homology"/>
<evidence type="ECO:0000256" key="4">
    <source>
        <dbReference type="SAM" id="SignalP"/>
    </source>
</evidence>
<feature type="region of interest" description="Disordered" evidence="3">
    <location>
        <begin position="254"/>
        <end position="284"/>
    </location>
</feature>
<dbReference type="Proteomes" id="UP000325372">
    <property type="component" value="Unassembled WGS sequence"/>
</dbReference>
<comment type="caution">
    <text evidence="6">The sequence shown here is derived from an EMBL/GenBank/DDBJ whole genome shotgun (WGS) entry which is preliminary data.</text>
</comment>
<feature type="compositionally biased region" description="Polar residues" evidence="3">
    <location>
        <begin position="261"/>
        <end position="278"/>
    </location>
</feature>
<evidence type="ECO:0000313" key="7">
    <source>
        <dbReference type="Proteomes" id="UP000325372"/>
    </source>
</evidence>
<organism evidence="6 7">
    <name type="scientific">Marinihelvus fidelis</name>
    <dbReference type="NCBI Taxonomy" id="2613842"/>
    <lineage>
        <taxon>Bacteria</taxon>
        <taxon>Pseudomonadati</taxon>
        <taxon>Pseudomonadota</taxon>
        <taxon>Gammaproteobacteria</taxon>
        <taxon>Chromatiales</taxon>
        <taxon>Wenzhouxiangellaceae</taxon>
        <taxon>Marinihelvus</taxon>
    </lineage>
</organism>
<feature type="chain" id="PRO_5024393998" description="Beta/gamma crystallin 'Greek key' domain-containing protein" evidence="4">
    <location>
        <begin position="24"/>
        <end position="284"/>
    </location>
</feature>
<sequence length="284" mass="31683">MAPKCTLPFAVVLAATFSATTMANSYLNDLVGDRASGAEQELEDRGFEHHKTIKIKDTAMGYWWNDRDEQCVVVSVEDGRVKSIFDQPESMCGGSSSSSSHHSSSSHGSSRYFNVDSVEGMRASSGERELEDNGWEFVNSSRDGSRIWSNWWNDRERECVTIVTLNGRYDSVTDTLPYDCERDSSSHGSHGSSHGGRGDGVTLYRDKDYHGESLTLYRDESHLGDTRLGDDELSSIRVPYNCRVTLYTDSRFRGRSEDLSSDQSNMRNSRIGNDSASSIEVDCD</sequence>
<feature type="signal peptide" evidence="4">
    <location>
        <begin position="1"/>
        <end position="23"/>
    </location>
</feature>
<gene>
    <name evidence="6" type="ORF">F3N42_14430</name>
</gene>